<evidence type="ECO:0000313" key="2">
    <source>
        <dbReference type="EMBL" id="KAJ7378772.1"/>
    </source>
</evidence>
<dbReference type="InterPro" id="IPR056681">
    <property type="entry name" value="DUF7779"/>
</dbReference>
<dbReference type="EMBL" id="MU826363">
    <property type="protein sequence ID" value="KAJ7378772.1"/>
    <property type="molecule type" value="Genomic_DNA"/>
</dbReference>
<organism evidence="2 3">
    <name type="scientific">Desmophyllum pertusum</name>
    <dbReference type="NCBI Taxonomy" id="174260"/>
    <lineage>
        <taxon>Eukaryota</taxon>
        <taxon>Metazoa</taxon>
        <taxon>Cnidaria</taxon>
        <taxon>Anthozoa</taxon>
        <taxon>Hexacorallia</taxon>
        <taxon>Scleractinia</taxon>
        <taxon>Caryophylliina</taxon>
        <taxon>Caryophylliidae</taxon>
        <taxon>Desmophyllum</taxon>
    </lineage>
</organism>
<proteinExistence type="predicted"/>
<accession>A0A9W9ZBZ4</accession>
<keyword evidence="3" id="KW-1185">Reference proteome</keyword>
<gene>
    <name evidence="2" type="ORF">OS493_021358</name>
</gene>
<dbReference type="SUPFAM" id="SSF52540">
    <property type="entry name" value="P-loop containing nucleoside triphosphate hydrolases"/>
    <property type="match status" value="1"/>
</dbReference>
<name>A0A9W9ZBZ4_9CNID</name>
<dbReference type="Proteomes" id="UP001163046">
    <property type="component" value="Unassembled WGS sequence"/>
</dbReference>
<dbReference type="AlphaFoldDB" id="A0A9W9ZBZ4"/>
<dbReference type="PANTHER" id="PTHR35205:SF1">
    <property type="entry name" value="ZU5 DOMAIN-CONTAINING PROTEIN"/>
    <property type="match status" value="1"/>
</dbReference>
<dbReference type="InterPro" id="IPR027417">
    <property type="entry name" value="P-loop_NTPase"/>
</dbReference>
<feature type="domain" description="DUF7779" evidence="1">
    <location>
        <begin position="182"/>
        <end position="269"/>
    </location>
</feature>
<dbReference type="PANTHER" id="PTHR35205">
    <property type="entry name" value="NB-ARC AND TPR DOMAIN PROTEIN"/>
    <property type="match status" value="1"/>
</dbReference>
<sequence length="384" mass="43840">MARQIGTFEKDFSNSLSRTLDWLRKCEELWCLVVDNLDELEMSTDMRKLLTGHWKQAARGHIIITTRREATEIGEETGIEGNFCIELKCLTKEEGIQFVRMRTELAGGDDKEIGELVRELGGLPLALDQAAAHIRCRHLPIKEYVKKYKERRLLLLKMNKARNLVENTSRERLAIHTTWLLNFDHISQVSKEMELVSAFLGPDDIPYEVINEGLNKVDDTEAVSDDLWYQADIVGLLTKFSLFQRYGTNSFSVHRLVQEVIRSEMKKEQTELQVLSCAVRVLHHALANTRSPAEVCESFVEDAVFSVENPPSLHLWGKLASHATYLQEHLHSFSTKHKESVHTLLYTDGTVRVFNEAAIFFSVSQDKVKAQAMQEMKTGVPCPP</sequence>
<dbReference type="Pfam" id="PF25000">
    <property type="entry name" value="DUF7779"/>
    <property type="match status" value="1"/>
</dbReference>
<dbReference type="OrthoDB" id="6063461at2759"/>
<evidence type="ECO:0000259" key="1">
    <source>
        <dbReference type="Pfam" id="PF25000"/>
    </source>
</evidence>
<reference evidence="2" key="1">
    <citation type="submission" date="2023-01" db="EMBL/GenBank/DDBJ databases">
        <title>Genome assembly of the deep-sea coral Lophelia pertusa.</title>
        <authorList>
            <person name="Herrera S."/>
            <person name="Cordes E."/>
        </authorList>
    </citation>
    <scope>NUCLEOTIDE SEQUENCE</scope>
    <source>
        <strain evidence="2">USNM1676648</strain>
        <tissue evidence="2">Polyp</tissue>
    </source>
</reference>
<comment type="caution">
    <text evidence="2">The sequence shown here is derived from an EMBL/GenBank/DDBJ whole genome shotgun (WGS) entry which is preliminary data.</text>
</comment>
<protein>
    <recommendedName>
        <fullName evidence="1">DUF7779 domain-containing protein</fullName>
    </recommendedName>
</protein>
<evidence type="ECO:0000313" key="3">
    <source>
        <dbReference type="Proteomes" id="UP001163046"/>
    </source>
</evidence>